<evidence type="ECO:0000256" key="7">
    <source>
        <dbReference type="ARBA" id="ARBA00022777"/>
    </source>
</evidence>
<accession>A0A8X6YCM2</accession>
<feature type="domain" description="Carbohydrate kinase PfkB" evidence="12">
    <location>
        <begin position="50"/>
        <end position="361"/>
    </location>
</feature>
<comment type="cofactor">
    <cofactor evidence="11">
        <name>Mg(2+)</name>
        <dbReference type="ChEBI" id="CHEBI:18420"/>
    </cofactor>
    <text evidence="11">Binds 3 Mg(2+) ions per subunit.</text>
</comment>
<evidence type="ECO:0000256" key="1">
    <source>
        <dbReference type="ARBA" id="ARBA00004801"/>
    </source>
</evidence>
<dbReference type="GO" id="GO:0005524">
    <property type="term" value="F:ATP binding"/>
    <property type="evidence" value="ECO:0007669"/>
    <property type="project" value="UniProtKB-UniRule"/>
</dbReference>
<name>A0A8X6YCM2_9ARAC</name>
<evidence type="ECO:0000256" key="8">
    <source>
        <dbReference type="ARBA" id="ARBA00022840"/>
    </source>
</evidence>
<dbReference type="PROSITE" id="PS00584">
    <property type="entry name" value="PFKB_KINASES_2"/>
    <property type="match status" value="1"/>
</dbReference>
<keyword evidence="7 11" id="KW-0418">Kinase</keyword>
<evidence type="ECO:0000256" key="3">
    <source>
        <dbReference type="ARBA" id="ARBA00012119"/>
    </source>
</evidence>
<dbReference type="GO" id="GO:0004001">
    <property type="term" value="F:adenosine kinase activity"/>
    <property type="evidence" value="ECO:0007669"/>
    <property type="project" value="UniProtKB-UniRule"/>
</dbReference>
<comment type="caution">
    <text evidence="13">The sequence shown here is derived from an EMBL/GenBank/DDBJ whole genome shotgun (WGS) entry which is preliminary data.</text>
</comment>
<evidence type="ECO:0000259" key="12">
    <source>
        <dbReference type="Pfam" id="PF00294"/>
    </source>
</evidence>
<keyword evidence="5 11" id="KW-0660">Purine salvage</keyword>
<dbReference type="FunFam" id="3.40.1190.20:FF:000006">
    <property type="entry name" value="Adenosine kinase 2"/>
    <property type="match status" value="1"/>
</dbReference>
<dbReference type="AlphaFoldDB" id="A0A8X6YCM2"/>
<dbReference type="EMBL" id="BMAV01018208">
    <property type="protein sequence ID" value="GFY70375.1"/>
    <property type="molecule type" value="Genomic_DNA"/>
</dbReference>
<dbReference type="InterPro" id="IPR001805">
    <property type="entry name" value="Adenokinase"/>
</dbReference>
<gene>
    <name evidence="13" type="primary">ADK2</name>
    <name evidence="13" type="ORF">TNIN_209521</name>
</gene>
<comment type="catalytic activity">
    <reaction evidence="11">
        <text>adenosine + ATP = AMP + ADP + H(+)</text>
        <dbReference type="Rhea" id="RHEA:20824"/>
        <dbReference type="ChEBI" id="CHEBI:15378"/>
        <dbReference type="ChEBI" id="CHEBI:16335"/>
        <dbReference type="ChEBI" id="CHEBI:30616"/>
        <dbReference type="ChEBI" id="CHEBI:456215"/>
        <dbReference type="ChEBI" id="CHEBI:456216"/>
        <dbReference type="EC" id="2.7.1.20"/>
    </reaction>
</comment>
<dbReference type="PANTHER" id="PTHR45769:SF3">
    <property type="entry name" value="ADENOSINE KINASE"/>
    <property type="match status" value="1"/>
</dbReference>
<comment type="subcellular location">
    <subcellularLocation>
        <location evidence="11">Nucleus</location>
    </subcellularLocation>
</comment>
<dbReference type="Proteomes" id="UP000886998">
    <property type="component" value="Unassembled WGS sequence"/>
</dbReference>
<dbReference type="PRINTS" id="PR00989">
    <property type="entry name" value="ADENOKINASE"/>
</dbReference>
<sequence length="368" mass="41036">MVYYEVLLHSDKEFQGCDDLIGKQIAEKGLLLGLGNPLLDISACTDHSFLEKYGMKENDAILAEEKHIPMYKEMAENYKVEYTAGGACQNTMRVAQWFLNEQNIFAFMGCIGKDKFGEILESKAKEAGVLVSYQYHDTLPTGTCAVAITDQGKNRSLCAYLSAANCFSRDHLDKSINQTLINEAKHFYITSFFLTVSPPSIMQVAEHACENNKTFIMNLSAPFLCQFFKEPMMQAMPYVDILFGNEQEAAIFAKEQELGTENVEEIALRISDLPKKNKLVPRIVVITQGQDPIVLATEGKITKYPAIYVKPEEIVDTNGAGDAFVGGFLAQYVQEKSIDICIKSGIYAATEVIKQSGCTLPEQPQFTW</sequence>
<organism evidence="13 14">
    <name type="scientific">Trichonephila inaurata madagascariensis</name>
    <dbReference type="NCBI Taxonomy" id="2747483"/>
    <lineage>
        <taxon>Eukaryota</taxon>
        <taxon>Metazoa</taxon>
        <taxon>Ecdysozoa</taxon>
        <taxon>Arthropoda</taxon>
        <taxon>Chelicerata</taxon>
        <taxon>Arachnida</taxon>
        <taxon>Araneae</taxon>
        <taxon>Araneomorphae</taxon>
        <taxon>Entelegynae</taxon>
        <taxon>Araneoidea</taxon>
        <taxon>Nephilidae</taxon>
        <taxon>Trichonephila</taxon>
        <taxon>Trichonephila inaurata</taxon>
    </lineage>
</organism>
<evidence type="ECO:0000256" key="10">
    <source>
        <dbReference type="PIRSR" id="PIRSR601805-1"/>
    </source>
</evidence>
<dbReference type="GO" id="GO:0005829">
    <property type="term" value="C:cytosol"/>
    <property type="evidence" value="ECO:0007669"/>
    <property type="project" value="TreeGrafter"/>
</dbReference>
<dbReference type="Gene3D" id="3.30.1110.10">
    <property type="match status" value="1"/>
</dbReference>
<keyword evidence="14" id="KW-1185">Reference proteome</keyword>
<dbReference type="OrthoDB" id="432447at2759"/>
<dbReference type="SUPFAM" id="SSF53613">
    <property type="entry name" value="Ribokinase-like"/>
    <property type="match status" value="1"/>
</dbReference>
<dbReference type="FunFam" id="3.30.1110.10:FF:000001">
    <property type="entry name" value="Adenosine kinase a"/>
    <property type="match status" value="1"/>
</dbReference>
<evidence type="ECO:0000256" key="6">
    <source>
        <dbReference type="ARBA" id="ARBA00022741"/>
    </source>
</evidence>
<proteinExistence type="inferred from homology"/>
<evidence type="ECO:0000313" key="14">
    <source>
        <dbReference type="Proteomes" id="UP000886998"/>
    </source>
</evidence>
<dbReference type="Gene3D" id="3.40.1190.20">
    <property type="match status" value="1"/>
</dbReference>
<dbReference type="CDD" id="cd01168">
    <property type="entry name" value="adenosine_kinase"/>
    <property type="match status" value="1"/>
</dbReference>
<dbReference type="PANTHER" id="PTHR45769">
    <property type="entry name" value="ADENOSINE KINASE"/>
    <property type="match status" value="1"/>
</dbReference>
<comment type="function">
    <text evidence="11">ATP dependent phosphorylation of adenosine and other related nucleoside analogs to monophosphate derivatives.</text>
</comment>
<dbReference type="Pfam" id="PF00294">
    <property type="entry name" value="PfkB"/>
    <property type="match status" value="1"/>
</dbReference>
<comment type="subunit">
    <text evidence="11">Monomer.</text>
</comment>
<dbReference type="GO" id="GO:0005634">
    <property type="term" value="C:nucleus"/>
    <property type="evidence" value="ECO:0007669"/>
    <property type="project" value="UniProtKB-SubCell"/>
</dbReference>
<comment type="pathway">
    <text evidence="1 11">Purine metabolism; AMP biosynthesis via salvage pathway; AMP from adenosine: step 1/1.</text>
</comment>
<keyword evidence="4 11" id="KW-0808">Transferase</keyword>
<dbReference type="EC" id="2.7.1.20" evidence="3 11"/>
<keyword evidence="9 11" id="KW-0460">Magnesium</keyword>
<dbReference type="InterPro" id="IPR011611">
    <property type="entry name" value="PfkB_dom"/>
</dbReference>
<dbReference type="GO" id="GO:0044209">
    <property type="term" value="P:AMP salvage"/>
    <property type="evidence" value="ECO:0007669"/>
    <property type="project" value="UniProtKB-UniRule"/>
</dbReference>
<keyword evidence="11" id="KW-0539">Nucleus</keyword>
<evidence type="ECO:0000256" key="4">
    <source>
        <dbReference type="ARBA" id="ARBA00022679"/>
    </source>
</evidence>
<dbReference type="GO" id="GO:0006169">
    <property type="term" value="P:adenosine salvage"/>
    <property type="evidence" value="ECO:0007669"/>
    <property type="project" value="UniProtKB-ARBA"/>
</dbReference>
<dbReference type="InterPro" id="IPR002173">
    <property type="entry name" value="Carboh/pur_kinase_PfkB_CS"/>
</dbReference>
<dbReference type="InterPro" id="IPR029056">
    <property type="entry name" value="Ribokinase-like"/>
</dbReference>
<evidence type="ECO:0000256" key="2">
    <source>
        <dbReference type="ARBA" id="ARBA00010688"/>
    </source>
</evidence>
<reference evidence="13" key="1">
    <citation type="submission" date="2020-08" db="EMBL/GenBank/DDBJ databases">
        <title>Multicomponent nature underlies the extraordinary mechanical properties of spider dragline silk.</title>
        <authorList>
            <person name="Kono N."/>
            <person name="Nakamura H."/>
            <person name="Mori M."/>
            <person name="Yoshida Y."/>
            <person name="Ohtoshi R."/>
            <person name="Malay A.D."/>
            <person name="Moran D.A.P."/>
            <person name="Tomita M."/>
            <person name="Numata K."/>
            <person name="Arakawa K."/>
        </authorList>
    </citation>
    <scope>NUCLEOTIDE SEQUENCE</scope>
</reference>
<keyword evidence="8 11" id="KW-0067">ATP-binding</keyword>
<evidence type="ECO:0000256" key="9">
    <source>
        <dbReference type="ARBA" id="ARBA00022842"/>
    </source>
</evidence>
<feature type="active site" description="Proton acceptor" evidence="10">
    <location>
        <position position="322"/>
    </location>
</feature>
<dbReference type="GO" id="GO:0006144">
    <property type="term" value="P:purine nucleobase metabolic process"/>
    <property type="evidence" value="ECO:0007669"/>
    <property type="project" value="TreeGrafter"/>
</dbReference>
<protein>
    <recommendedName>
        <fullName evidence="3 11">Adenosine kinase</fullName>
        <shortName evidence="11">AK</shortName>
        <ecNumber evidence="3 11">2.7.1.20</ecNumber>
    </recommendedName>
    <alternativeName>
        <fullName evidence="11">Adenosine 5'-phosphotransferase</fullName>
    </alternativeName>
</protein>
<evidence type="ECO:0000256" key="11">
    <source>
        <dbReference type="RuleBase" id="RU368116"/>
    </source>
</evidence>
<evidence type="ECO:0000313" key="13">
    <source>
        <dbReference type="EMBL" id="GFY70375.1"/>
    </source>
</evidence>
<keyword evidence="6 11" id="KW-0547">Nucleotide-binding</keyword>
<evidence type="ECO:0000256" key="5">
    <source>
        <dbReference type="ARBA" id="ARBA00022726"/>
    </source>
</evidence>
<comment type="similarity">
    <text evidence="2 11">Belongs to the carbohydrate kinase PfkB family.</text>
</comment>